<sequence length="248" mass="28264">MLNYLIKSFLNRFFKLEYNFTVDDPYYEQVPINPQKNRFKKTPRRLPDNLSANDERLLKKFKTRAHRYDMAFSFIGVPFGTATIFQLVPVAGTIYTTYNSLQLLWLTRSFTNGFPIDLFLMCLLNILVDLLIGLIPIVGDLINIGFKANSRNYAIVRRHLFQISDYNNGIISKAAIRSNFVNNRFNWFKENEPVELKSLAAPLSSKSSSTTYTSTETGPVTRSRAARSVVSSATASTLGPEDIDLETY</sequence>
<dbReference type="Pfam" id="PF13430">
    <property type="entry name" value="DUF4112"/>
    <property type="match status" value="1"/>
</dbReference>
<evidence type="ECO:0008006" key="5">
    <source>
        <dbReference type="Google" id="ProtNLM"/>
    </source>
</evidence>
<evidence type="ECO:0000313" key="3">
    <source>
        <dbReference type="EMBL" id="EGV61444.1"/>
    </source>
</evidence>
<gene>
    <name evidence="3" type="ORF">CANTEDRAFT_107890</name>
</gene>
<feature type="transmembrane region" description="Helical" evidence="2">
    <location>
        <begin position="70"/>
        <end position="98"/>
    </location>
</feature>
<evidence type="ECO:0000256" key="2">
    <source>
        <dbReference type="SAM" id="Phobius"/>
    </source>
</evidence>
<feature type="region of interest" description="Disordered" evidence="1">
    <location>
        <begin position="205"/>
        <end position="233"/>
    </location>
</feature>
<evidence type="ECO:0000313" key="4">
    <source>
        <dbReference type="Proteomes" id="UP000000707"/>
    </source>
</evidence>
<proteinExistence type="predicted"/>
<protein>
    <recommendedName>
        <fullName evidence="5">DUF4112 domain-containing protein</fullName>
    </recommendedName>
</protein>
<dbReference type="GeneID" id="18245988"/>
<name>G3BAM6_CANTC</name>
<dbReference type="EMBL" id="GL996527">
    <property type="protein sequence ID" value="EGV61444.1"/>
    <property type="molecule type" value="Genomic_DNA"/>
</dbReference>
<keyword evidence="2" id="KW-0472">Membrane</keyword>
<dbReference type="AlphaFoldDB" id="G3BAM6"/>
<dbReference type="Proteomes" id="UP000000707">
    <property type="component" value="Unassembled WGS sequence"/>
</dbReference>
<feature type="transmembrane region" description="Helical" evidence="2">
    <location>
        <begin position="118"/>
        <end position="142"/>
    </location>
</feature>
<keyword evidence="2" id="KW-1133">Transmembrane helix</keyword>
<dbReference type="KEGG" id="cten:18245988"/>
<accession>G3BAM6</accession>
<reference evidence="3 4" key="1">
    <citation type="journal article" date="2011" name="Proc. Natl. Acad. Sci. U.S.A.">
        <title>Comparative genomics of xylose-fermenting fungi for enhanced biofuel production.</title>
        <authorList>
            <person name="Wohlbach D.J."/>
            <person name="Kuo A."/>
            <person name="Sato T.K."/>
            <person name="Potts K.M."/>
            <person name="Salamov A.A."/>
            <person name="LaButti K.M."/>
            <person name="Sun H."/>
            <person name="Clum A."/>
            <person name="Pangilinan J.L."/>
            <person name="Lindquist E.A."/>
            <person name="Lucas S."/>
            <person name="Lapidus A."/>
            <person name="Jin M."/>
            <person name="Gunawan C."/>
            <person name="Balan V."/>
            <person name="Dale B.E."/>
            <person name="Jeffries T.W."/>
            <person name="Zinkel R."/>
            <person name="Barry K.W."/>
            <person name="Grigoriev I.V."/>
            <person name="Gasch A.P."/>
        </authorList>
    </citation>
    <scope>NUCLEOTIDE SEQUENCE [LARGE SCALE GENOMIC DNA]</scope>
    <source>
        <strain evidence="4">ATCC 10573 / BCRC 21748 / CBS 615 / JCM 9827 / NBRC 10315 / NRRL Y-1498 / VKM Y-70</strain>
    </source>
</reference>
<dbReference type="InterPro" id="IPR025187">
    <property type="entry name" value="DUF4112"/>
</dbReference>
<dbReference type="HOGENOM" id="CLU_067862_0_0_1"/>
<keyword evidence="4" id="KW-1185">Reference proteome</keyword>
<organism evidence="4">
    <name type="scientific">Candida tenuis (strain ATCC 10573 / BCRC 21748 / CBS 615 / JCM 9827 / NBRC 10315 / NRRL Y-1498 / VKM Y-70)</name>
    <name type="common">Yeast</name>
    <name type="synonym">Yamadazyma tenuis</name>
    <dbReference type="NCBI Taxonomy" id="590646"/>
    <lineage>
        <taxon>Eukaryota</taxon>
        <taxon>Fungi</taxon>
        <taxon>Dikarya</taxon>
        <taxon>Ascomycota</taxon>
        <taxon>Saccharomycotina</taxon>
        <taxon>Pichiomycetes</taxon>
        <taxon>Debaryomycetaceae</taxon>
        <taxon>Yamadazyma</taxon>
    </lineage>
</organism>
<keyword evidence="2" id="KW-0812">Transmembrane</keyword>
<dbReference type="PANTHER" id="PTHR35519">
    <property type="entry name" value="MEMBRANE PROTEINS"/>
    <property type="match status" value="1"/>
</dbReference>
<dbReference type="OrthoDB" id="2103474at2759"/>
<evidence type="ECO:0000256" key="1">
    <source>
        <dbReference type="SAM" id="MobiDB-lite"/>
    </source>
</evidence>
<dbReference type="eggNOG" id="ENOG502S45T">
    <property type="taxonomic scope" value="Eukaryota"/>
</dbReference>
<dbReference type="PANTHER" id="PTHR35519:SF2">
    <property type="entry name" value="PH DOMAIN PROTEIN"/>
    <property type="match status" value="1"/>
</dbReference>